<keyword evidence="4" id="KW-0472">Membrane</keyword>
<dbReference type="GO" id="GO:0042500">
    <property type="term" value="F:aspartic endopeptidase activity, intramembrane cleaving"/>
    <property type="evidence" value="ECO:0007669"/>
    <property type="project" value="InterPro"/>
</dbReference>
<dbReference type="EMBL" id="HG747422">
    <property type="protein sequence ID" value="CDP21962.1"/>
    <property type="molecule type" value="Genomic_DNA"/>
</dbReference>
<dbReference type="GO" id="GO:0098554">
    <property type="term" value="C:cytoplasmic side of endoplasmic reticulum membrane"/>
    <property type="evidence" value="ECO:0007669"/>
    <property type="project" value="TreeGrafter"/>
</dbReference>
<gene>
    <name evidence="5" type="ORF">GSCOC_T00003348001</name>
</gene>
<dbReference type="Proteomes" id="UP000295252">
    <property type="component" value="Unassembled WGS sequence"/>
</dbReference>
<feature type="transmembrane region" description="Helical" evidence="4">
    <location>
        <begin position="24"/>
        <end position="47"/>
    </location>
</feature>
<evidence type="ECO:0000256" key="3">
    <source>
        <dbReference type="ARBA" id="ARBA00022824"/>
    </source>
</evidence>
<evidence type="ECO:0000313" key="6">
    <source>
        <dbReference type="Proteomes" id="UP000295252"/>
    </source>
</evidence>
<dbReference type="GO" id="GO:0098553">
    <property type="term" value="C:lumenal side of endoplasmic reticulum membrane"/>
    <property type="evidence" value="ECO:0007669"/>
    <property type="project" value="TreeGrafter"/>
</dbReference>
<keyword evidence="4" id="KW-0812">Transmembrane</keyword>
<dbReference type="InterPro" id="IPR007369">
    <property type="entry name" value="Peptidase_A22B_SPP"/>
</dbReference>
<comment type="subcellular location">
    <subcellularLocation>
        <location evidence="1">Endoplasmic reticulum membrane</location>
        <topology evidence="1">Multi-pass membrane protein</topology>
    </subcellularLocation>
</comment>
<organism evidence="5 6">
    <name type="scientific">Coffea canephora</name>
    <name type="common">Robusta coffee</name>
    <dbReference type="NCBI Taxonomy" id="49390"/>
    <lineage>
        <taxon>Eukaryota</taxon>
        <taxon>Viridiplantae</taxon>
        <taxon>Streptophyta</taxon>
        <taxon>Embryophyta</taxon>
        <taxon>Tracheophyta</taxon>
        <taxon>Spermatophyta</taxon>
        <taxon>Magnoliopsida</taxon>
        <taxon>eudicotyledons</taxon>
        <taxon>Gunneridae</taxon>
        <taxon>Pentapetalae</taxon>
        <taxon>asterids</taxon>
        <taxon>lamiids</taxon>
        <taxon>Gentianales</taxon>
        <taxon>Rubiaceae</taxon>
        <taxon>Ixoroideae</taxon>
        <taxon>Gardenieae complex</taxon>
        <taxon>Bertiereae - Coffeeae clade</taxon>
        <taxon>Coffeeae</taxon>
        <taxon>Coffea</taxon>
    </lineage>
</organism>
<dbReference type="GO" id="GO:0006465">
    <property type="term" value="P:signal peptide processing"/>
    <property type="evidence" value="ECO:0007669"/>
    <property type="project" value="TreeGrafter"/>
</dbReference>
<dbReference type="PhylomeDB" id="A0A068VMW0"/>
<dbReference type="PANTHER" id="PTHR12174:SF23">
    <property type="entry name" value="MINOR HISTOCOMPATIBILITY ANTIGEN H13"/>
    <property type="match status" value="1"/>
</dbReference>
<feature type="transmembrane region" description="Helical" evidence="4">
    <location>
        <begin position="59"/>
        <end position="85"/>
    </location>
</feature>
<evidence type="ECO:0000313" key="5">
    <source>
        <dbReference type="EMBL" id="CDP21962.1"/>
    </source>
</evidence>
<keyword evidence="3" id="KW-0256">Endoplasmic reticulum</keyword>
<dbReference type="Pfam" id="PF04258">
    <property type="entry name" value="Peptidase_A22B"/>
    <property type="match status" value="1"/>
</dbReference>
<evidence type="ECO:0000256" key="4">
    <source>
        <dbReference type="SAM" id="Phobius"/>
    </source>
</evidence>
<keyword evidence="4" id="KW-1133">Transmembrane helix</keyword>
<keyword evidence="2" id="KW-0645">Protease</keyword>
<feature type="transmembrane region" description="Helical" evidence="4">
    <location>
        <begin position="105"/>
        <end position="125"/>
    </location>
</feature>
<feature type="non-terminal residue" evidence="5">
    <location>
        <position position="1"/>
    </location>
</feature>
<reference evidence="6" key="1">
    <citation type="journal article" date="2014" name="Science">
        <title>The coffee genome provides insight into the convergent evolution of caffeine biosynthesis.</title>
        <authorList>
            <person name="Denoeud F."/>
            <person name="Carretero-Paulet L."/>
            <person name="Dereeper A."/>
            <person name="Droc G."/>
            <person name="Guyot R."/>
            <person name="Pietrella M."/>
            <person name="Zheng C."/>
            <person name="Alberti A."/>
            <person name="Anthony F."/>
            <person name="Aprea G."/>
            <person name="Aury J.M."/>
            <person name="Bento P."/>
            <person name="Bernard M."/>
            <person name="Bocs S."/>
            <person name="Campa C."/>
            <person name="Cenci A."/>
            <person name="Combes M.C."/>
            <person name="Crouzillat D."/>
            <person name="Da Silva C."/>
            <person name="Daddiego L."/>
            <person name="De Bellis F."/>
            <person name="Dussert S."/>
            <person name="Garsmeur O."/>
            <person name="Gayraud T."/>
            <person name="Guignon V."/>
            <person name="Jahn K."/>
            <person name="Jamilloux V."/>
            <person name="Joet T."/>
            <person name="Labadie K."/>
            <person name="Lan T."/>
            <person name="Leclercq J."/>
            <person name="Lepelley M."/>
            <person name="Leroy T."/>
            <person name="Li L.T."/>
            <person name="Librado P."/>
            <person name="Lopez L."/>
            <person name="Munoz A."/>
            <person name="Noel B."/>
            <person name="Pallavicini A."/>
            <person name="Perrotta G."/>
            <person name="Poncet V."/>
            <person name="Pot D."/>
            <person name="Priyono X."/>
            <person name="Rigoreau M."/>
            <person name="Rouard M."/>
            <person name="Rozas J."/>
            <person name="Tranchant-Dubreuil C."/>
            <person name="VanBuren R."/>
            <person name="Zhang Q."/>
            <person name="Andrade A.C."/>
            <person name="Argout X."/>
            <person name="Bertrand B."/>
            <person name="de Kochko A."/>
            <person name="Graziosi G."/>
            <person name="Henry R.J."/>
            <person name="Jayarama X."/>
            <person name="Ming R."/>
            <person name="Nagai C."/>
            <person name="Rounsley S."/>
            <person name="Sankoff D."/>
            <person name="Giuliano G."/>
            <person name="Albert V.A."/>
            <person name="Wincker P."/>
            <person name="Lashermes P."/>
        </authorList>
    </citation>
    <scope>NUCLEOTIDE SEQUENCE [LARGE SCALE GENOMIC DNA]</scope>
    <source>
        <strain evidence="6">cv. DH200-94</strain>
    </source>
</reference>
<dbReference type="AlphaFoldDB" id="A0A068VMW0"/>
<proteinExistence type="predicted"/>
<accession>A0A068VMW0</accession>
<dbReference type="Gramene" id="CDP21962">
    <property type="protein sequence ID" value="CDP21962"/>
    <property type="gene ID" value="GSCOC_T00003348001"/>
</dbReference>
<keyword evidence="2" id="KW-0378">Hydrolase</keyword>
<evidence type="ECO:0000256" key="2">
    <source>
        <dbReference type="ARBA" id="ARBA00022670"/>
    </source>
</evidence>
<name>A0A068VMW0_COFCA</name>
<keyword evidence="6" id="KW-1185">Reference proteome</keyword>
<dbReference type="GO" id="GO:0033619">
    <property type="term" value="P:membrane protein proteolysis"/>
    <property type="evidence" value="ECO:0007669"/>
    <property type="project" value="TreeGrafter"/>
</dbReference>
<feature type="transmembrane region" description="Helical" evidence="4">
    <location>
        <begin position="134"/>
        <end position="152"/>
    </location>
</feature>
<dbReference type="PANTHER" id="PTHR12174">
    <property type="entry name" value="SIGNAL PEPTIDE PEPTIDASE"/>
    <property type="match status" value="1"/>
</dbReference>
<evidence type="ECO:0000256" key="1">
    <source>
        <dbReference type="ARBA" id="ARBA00004477"/>
    </source>
</evidence>
<dbReference type="InParanoid" id="A0A068VMW0"/>
<sequence>SHFVLCLILKGIEMLSLGSFKNGAILLARLFVYDIFWVFFTQVMISVVKSFDAPIKVSVSYCVLYIFNRNSCTWILSIIVCNQFLNLMFNCFSSSAAYKGTHQNQYFKSAFVAYSVGLILTIIIMNRFQAAQTALLYIVPAVIGFLTVHVFWKGEVKPVSLL</sequence>
<protein>
    <submittedName>
        <fullName evidence="5">DH200=94 genomic scaffold, scaffold_8338</fullName>
    </submittedName>
</protein>